<evidence type="ECO:0000313" key="4">
    <source>
        <dbReference type="EMBL" id="PON79222.1"/>
    </source>
</evidence>
<comment type="caution">
    <text evidence="4">The sequence shown here is derived from an EMBL/GenBank/DDBJ whole genome shotgun (WGS) entry which is preliminary data.</text>
</comment>
<keyword evidence="5" id="KW-1185">Reference proteome</keyword>
<protein>
    <submittedName>
        <fullName evidence="4">Zinc finger, CCHC-type</fullName>
    </submittedName>
</protein>
<dbReference type="InterPro" id="IPR001878">
    <property type="entry name" value="Znf_CCHC"/>
</dbReference>
<keyword evidence="1" id="KW-0862">Zinc</keyword>
<feature type="region of interest" description="Disordered" evidence="2">
    <location>
        <begin position="365"/>
        <end position="391"/>
    </location>
</feature>
<dbReference type="PANTHER" id="PTHR31973">
    <property type="entry name" value="POLYPROTEIN, PUTATIVE-RELATED"/>
    <property type="match status" value="1"/>
</dbReference>
<dbReference type="STRING" id="3476.A0A2P5E124"/>
<feature type="domain" description="CCHC-type" evidence="3">
    <location>
        <begin position="397"/>
        <end position="413"/>
    </location>
</feature>
<proteinExistence type="predicted"/>
<dbReference type="Proteomes" id="UP000237105">
    <property type="component" value="Unassembled WGS sequence"/>
</dbReference>
<dbReference type="PANTHER" id="PTHR31973:SF187">
    <property type="entry name" value="MUTATOR TRANSPOSASE MUDRA PROTEIN"/>
    <property type="match status" value="1"/>
</dbReference>
<dbReference type="EMBL" id="JXTB01000005">
    <property type="protein sequence ID" value="PON79222.1"/>
    <property type="molecule type" value="Genomic_DNA"/>
</dbReference>
<dbReference type="AlphaFoldDB" id="A0A2P5E124"/>
<organism evidence="4 5">
    <name type="scientific">Parasponia andersonii</name>
    <name type="common">Sponia andersonii</name>
    <dbReference type="NCBI Taxonomy" id="3476"/>
    <lineage>
        <taxon>Eukaryota</taxon>
        <taxon>Viridiplantae</taxon>
        <taxon>Streptophyta</taxon>
        <taxon>Embryophyta</taxon>
        <taxon>Tracheophyta</taxon>
        <taxon>Spermatophyta</taxon>
        <taxon>Magnoliopsida</taxon>
        <taxon>eudicotyledons</taxon>
        <taxon>Gunneridae</taxon>
        <taxon>Pentapetalae</taxon>
        <taxon>rosids</taxon>
        <taxon>fabids</taxon>
        <taxon>Rosales</taxon>
        <taxon>Cannabaceae</taxon>
        <taxon>Parasponia</taxon>
    </lineage>
</organism>
<gene>
    <name evidence="4" type="ORF">PanWU01x14_013380</name>
</gene>
<evidence type="ECO:0000256" key="1">
    <source>
        <dbReference type="PROSITE-ProRule" id="PRU00047"/>
    </source>
</evidence>
<name>A0A2P5E124_PARAD</name>
<dbReference type="OrthoDB" id="1193076at2759"/>
<reference evidence="5" key="1">
    <citation type="submission" date="2016-06" db="EMBL/GenBank/DDBJ databases">
        <title>Parallel loss of symbiosis genes in relatives of nitrogen-fixing non-legume Parasponia.</title>
        <authorList>
            <person name="Van Velzen R."/>
            <person name="Holmer R."/>
            <person name="Bu F."/>
            <person name="Rutten L."/>
            <person name="Van Zeijl A."/>
            <person name="Liu W."/>
            <person name="Santuari L."/>
            <person name="Cao Q."/>
            <person name="Sharma T."/>
            <person name="Shen D."/>
            <person name="Roswanjaya Y."/>
            <person name="Wardhani T."/>
            <person name="Kalhor M.S."/>
            <person name="Jansen J."/>
            <person name="Van den Hoogen J."/>
            <person name="Gungor B."/>
            <person name="Hartog M."/>
            <person name="Hontelez J."/>
            <person name="Verver J."/>
            <person name="Yang W.-C."/>
            <person name="Schijlen E."/>
            <person name="Repin R."/>
            <person name="Schilthuizen M."/>
            <person name="Schranz E."/>
            <person name="Heidstra R."/>
            <person name="Miyata K."/>
            <person name="Fedorova E."/>
            <person name="Kohlen W."/>
            <person name="Bisseling T."/>
            <person name="Smit S."/>
            <person name="Geurts R."/>
        </authorList>
    </citation>
    <scope>NUCLEOTIDE SEQUENCE [LARGE SCALE GENOMIC DNA]</scope>
    <source>
        <strain evidence="5">cv. WU1-14</strain>
    </source>
</reference>
<dbReference type="PROSITE" id="PS50158">
    <property type="entry name" value="ZF_CCHC"/>
    <property type="match status" value="1"/>
</dbReference>
<evidence type="ECO:0000259" key="3">
    <source>
        <dbReference type="PROSITE" id="PS50158"/>
    </source>
</evidence>
<sequence length="424" mass="49277">MRTLLKDRFGLEVEKIKLYRARNKARGEAKEDHAASYSKLRNYCHMVLLTNPGSIAIIQSLVQPEPIPMEPNSIHGDLGPISVEPVPIPRFQRCFVCLEGAVAGFLNGYRPFIGLDGCHLKRPYGGIMLATGLIEAIHSRASTTLHRYYCFHILKNFEKKYPGIGLKNLFWEAAETANFEHFVRVMDRMKVMNGEAHKWLLQIPTKHWARHAHDTRVKVEHLTNNFCESFNSWLDELHFRPPMVLLEGLRMKMMLCLYSRVTTVARWDQVLTPGIRYRVKKLLNQAESARVYRTCDYEFLVDYDERRVKQSIPFEDKLQTFVILQDFCDPYFHTETWRKCYSGAIHAIPDEGLWPQFDDDQLLAPPKLVRPPGRPKKHRRRDRDEARPVTHRSTTVKCSRCGIYGHNARSCQRLSTRSNVGRKA</sequence>
<keyword evidence="1" id="KW-0479">Metal-binding</keyword>
<dbReference type="GO" id="GO:0003676">
    <property type="term" value="F:nucleic acid binding"/>
    <property type="evidence" value="ECO:0007669"/>
    <property type="project" value="InterPro"/>
</dbReference>
<keyword evidence="1" id="KW-0863">Zinc-finger</keyword>
<evidence type="ECO:0000256" key="2">
    <source>
        <dbReference type="SAM" id="MobiDB-lite"/>
    </source>
</evidence>
<accession>A0A2P5E124</accession>
<evidence type="ECO:0000313" key="5">
    <source>
        <dbReference type="Proteomes" id="UP000237105"/>
    </source>
</evidence>
<dbReference type="GO" id="GO:0008270">
    <property type="term" value="F:zinc ion binding"/>
    <property type="evidence" value="ECO:0007669"/>
    <property type="project" value="UniProtKB-KW"/>
</dbReference>